<organism evidence="2">
    <name type="scientific">Tanacetum cinerariifolium</name>
    <name type="common">Dalmatian daisy</name>
    <name type="synonym">Chrysanthemum cinerariifolium</name>
    <dbReference type="NCBI Taxonomy" id="118510"/>
    <lineage>
        <taxon>Eukaryota</taxon>
        <taxon>Viridiplantae</taxon>
        <taxon>Streptophyta</taxon>
        <taxon>Embryophyta</taxon>
        <taxon>Tracheophyta</taxon>
        <taxon>Spermatophyta</taxon>
        <taxon>Magnoliopsida</taxon>
        <taxon>eudicotyledons</taxon>
        <taxon>Gunneridae</taxon>
        <taxon>Pentapetalae</taxon>
        <taxon>asterids</taxon>
        <taxon>campanulids</taxon>
        <taxon>Asterales</taxon>
        <taxon>Asteraceae</taxon>
        <taxon>Asteroideae</taxon>
        <taxon>Anthemideae</taxon>
        <taxon>Anthemidinae</taxon>
        <taxon>Tanacetum</taxon>
    </lineage>
</organism>
<feature type="compositionally biased region" description="Low complexity" evidence="1">
    <location>
        <begin position="20"/>
        <end position="29"/>
    </location>
</feature>
<dbReference type="EMBL" id="BKCJ011216083">
    <property type="protein sequence ID" value="GFD05107.1"/>
    <property type="molecule type" value="Genomic_DNA"/>
</dbReference>
<feature type="non-terminal residue" evidence="2">
    <location>
        <position position="1"/>
    </location>
</feature>
<evidence type="ECO:0000313" key="2">
    <source>
        <dbReference type="EMBL" id="GFD05107.1"/>
    </source>
</evidence>
<proteinExistence type="predicted"/>
<dbReference type="AlphaFoldDB" id="A0A699T4G5"/>
<gene>
    <name evidence="2" type="ORF">Tci_877076</name>
</gene>
<feature type="compositionally biased region" description="Gly residues" evidence="1">
    <location>
        <begin position="7"/>
        <end position="19"/>
    </location>
</feature>
<feature type="non-terminal residue" evidence="2">
    <location>
        <position position="130"/>
    </location>
</feature>
<feature type="compositionally biased region" description="Low complexity" evidence="1">
    <location>
        <begin position="47"/>
        <end position="96"/>
    </location>
</feature>
<protein>
    <submittedName>
        <fullName evidence="2">Uncharacterized protein</fullName>
    </submittedName>
</protein>
<name>A0A699T4G5_TANCI</name>
<sequence length="130" mass="13324">AHRIGQRGAGGGPGRGGGLPARHPGGAARPAHRLAALHRLRGRRQRGSGPHGRPLRRPPAARARQRAGGAAAAGPRAAGARGGRRCPQAGARAAGRAHGEHPLRHGRRGCHSHRPAHSAPPAFSARNHFG</sequence>
<comment type="caution">
    <text evidence="2">The sequence shown here is derived from an EMBL/GenBank/DDBJ whole genome shotgun (WGS) entry which is preliminary data.</text>
</comment>
<reference evidence="2" key="1">
    <citation type="journal article" date="2019" name="Sci. Rep.">
        <title>Draft genome of Tanacetum cinerariifolium, the natural source of mosquito coil.</title>
        <authorList>
            <person name="Yamashiro T."/>
            <person name="Shiraishi A."/>
            <person name="Satake H."/>
            <person name="Nakayama K."/>
        </authorList>
    </citation>
    <scope>NUCLEOTIDE SEQUENCE</scope>
</reference>
<feature type="region of interest" description="Disordered" evidence="1">
    <location>
        <begin position="1"/>
        <end position="130"/>
    </location>
</feature>
<evidence type="ECO:0000256" key="1">
    <source>
        <dbReference type="SAM" id="MobiDB-lite"/>
    </source>
</evidence>
<feature type="compositionally biased region" description="Basic residues" evidence="1">
    <location>
        <begin position="104"/>
        <end position="116"/>
    </location>
</feature>
<accession>A0A699T4G5</accession>
<feature type="compositionally biased region" description="Basic residues" evidence="1">
    <location>
        <begin position="30"/>
        <end position="46"/>
    </location>
</feature>